<evidence type="ECO:0000313" key="1">
    <source>
        <dbReference type="EMBL" id="KAJ3057185.1"/>
    </source>
</evidence>
<dbReference type="PANTHER" id="PTHR42834">
    <property type="entry name" value="ENDONUCLEASE/EXONUCLEASE/PHOSPHATASE FAMILY PROTEIN (AFU_ORTHOLOGUE AFUA_3G09210)"/>
    <property type="match status" value="1"/>
</dbReference>
<reference evidence="1" key="1">
    <citation type="submission" date="2020-05" db="EMBL/GenBank/DDBJ databases">
        <title>Phylogenomic resolution of chytrid fungi.</title>
        <authorList>
            <person name="Stajich J.E."/>
            <person name="Amses K."/>
            <person name="Simmons R."/>
            <person name="Seto K."/>
            <person name="Myers J."/>
            <person name="Bonds A."/>
            <person name="Quandt C.A."/>
            <person name="Barry K."/>
            <person name="Liu P."/>
            <person name="Grigoriev I."/>
            <person name="Longcore J.E."/>
            <person name="James T.Y."/>
        </authorList>
    </citation>
    <scope>NUCLEOTIDE SEQUENCE</scope>
    <source>
        <strain evidence="1">JEL0318</strain>
    </source>
</reference>
<accession>A0AAD5SK49</accession>
<evidence type="ECO:0000313" key="2">
    <source>
        <dbReference type="Proteomes" id="UP001212841"/>
    </source>
</evidence>
<dbReference type="PANTHER" id="PTHR42834:SF1">
    <property type="entry name" value="ENDONUCLEASE_EXONUCLEASE_PHOSPHATASE FAMILY PROTEIN (AFU_ORTHOLOGUE AFUA_3G09210)"/>
    <property type="match status" value="1"/>
</dbReference>
<dbReference type="InterPro" id="IPR036691">
    <property type="entry name" value="Endo/exonu/phosph_ase_sf"/>
</dbReference>
<dbReference type="Gene3D" id="3.60.10.10">
    <property type="entry name" value="Endonuclease/exonuclease/phosphatase"/>
    <property type="match status" value="1"/>
</dbReference>
<gene>
    <name evidence="1" type="ORF">HK097_011190</name>
</gene>
<protein>
    <recommendedName>
        <fullName evidence="3">Endonuclease/exonuclease/phosphatase domain-containing protein</fullName>
    </recommendedName>
</protein>
<dbReference type="AlphaFoldDB" id="A0AAD5SK49"/>
<organism evidence="1 2">
    <name type="scientific">Rhizophlyctis rosea</name>
    <dbReference type="NCBI Taxonomy" id="64517"/>
    <lineage>
        <taxon>Eukaryota</taxon>
        <taxon>Fungi</taxon>
        <taxon>Fungi incertae sedis</taxon>
        <taxon>Chytridiomycota</taxon>
        <taxon>Chytridiomycota incertae sedis</taxon>
        <taxon>Chytridiomycetes</taxon>
        <taxon>Rhizophlyctidales</taxon>
        <taxon>Rhizophlyctidaceae</taxon>
        <taxon>Rhizophlyctis</taxon>
    </lineage>
</organism>
<dbReference type="Proteomes" id="UP001212841">
    <property type="component" value="Unassembled WGS sequence"/>
</dbReference>
<comment type="caution">
    <text evidence="1">The sequence shown here is derived from an EMBL/GenBank/DDBJ whole genome shotgun (WGS) entry which is preliminary data.</text>
</comment>
<keyword evidence="2" id="KW-1185">Reference proteome</keyword>
<proteinExistence type="predicted"/>
<name>A0AAD5SK49_9FUNG</name>
<sequence length="289" mass="32749">MGRKHLIRVANTISSLGHPDIVHLTEVEGCDALEALIEVLEKSFGARAGVYKPYLVAGRDTATGQQVGFITKVDPVENVVRTDERVLYPIEGSSCNWSDPTEPKWRYGSTKNYFARFVVDGVGLMLSGNHFLAFPDKRDRCEKREAQATAIAQHVSSHLRAYNNDEVIILGDLNDFDDEVLDAAGEVDHPISRALYTLRHATNPPLFNLAHTWKDQQERYSNWFDRNRDCIDNGGDEHTLIDHVLVSQGLRSRIVESYAFHNHTQYCGKIDSDHWPLFVKFDLSPNRTI</sequence>
<evidence type="ECO:0008006" key="3">
    <source>
        <dbReference type="Google" id="ProtNLM"/>
    </source>
</evidence>
<dbReference type="SUPFAM" id="SSF56219">
    <property type="entry name" value="DNase I-like"/>
    <property type="match status" value="1"/>
</dbReference>
<dbReference type="EMBL" id="JADGJD010000009">
    <property type="protein sequence ID" value="KAJ3057185.1"/>
    <property type="molecule type" value="Genomic_DNA"/>
</dbReference>